<keyword evidence="8" id="KW-0325">Glycoprotein</keyword>
<feature type="transmembrane region" description="Helical" evidence="10">
    <location>
        <begin position="309"/>
        <end position="326"/>
    </location>
</feature>
<feature type="transmembrane region" description="Helical" evidence="10">
    <location>
        <begin position="278"/>
        <end position="297"/>
    </location>
</feature>
<dbReference type="EMBL" id="MSFM01000010">
    <property type="protein sequence ID" value="PKY01943.1"/>
    <property type="molecule type" value="Genomic_DNA"/>
</dbReference>
<feature type="transmembrane region" description="Helical" evidence="10">
    <location>
        <begin position="119"/>
        <end position="141"/>
    </location>
</feature>
<comment type="caution">
    <text evidence="12">The sequence shown here is derived from an EMBL/GenBank/DDBJ whole genome shotgun (WGS) entry which is preliminary data.</text>
</comment>
<evidence type="ECO:0000256" key="1">
    <source>
        <dbReference type="ARBA" id="ARBA00004651"/>
    </source>
</evidence>
<dbReference type="InterPro" id="IPR011701">
    <property type="entry name" value="MFS"/>
</dbReference>
<dbReference type="Pfam" id="PF07690">
    <property type="entry name" value="MFS_1"/>
    <property type="match status" value="1"/>
</dbReference>
<dbReference type="Gene3D" id="1.20.1250.20">
    <property type="entry name" value="MFS general substrate transporter like domains"/>
    <property type="match status" value="1"/>
</dbReference>
<organism evidence="12 13">
    <name type="scientific">Aspergillus campestris (strain IBT 28561)</name>
    <dbReference type="NCBI Taxonomy" id="1392248"/>
    <lineage>
        <taxon>Eukaryota</taxon>
        <taxon>Fungi</taxon>
        <taxon>Dikarya</taxon>
        <taxon>Ascomycota</taxon>
        <taxon>Pezizomycotina</taxon>
        <taxon>Eurotiomycetes</taxon>
        <taxon>Eurotiomycetidae</taxon>
        <taxon>Eurotiales</taxon>
        <taxon>Aspergillaceae</taxon>
        <taxon>Aspergillus</taxon>
        <taxon>Aspergillus subgen. Circumdati</taxon>
    </lineage>
</organism>
<dbReference type="FunFam" id="1.20.1720.10:FF:000012">
    <property type="entry name" value="MFS toxin efflux pump (AflT)"/>
    <property type="match status" value="1"/>
</dbReference>
<feature type="compositionally biased region" description="Polar residues" evidence="9">
    <location>
        <begin position="34"/>
        <end position="45"/>
    </location>
</feature>
<dbReference type="AlphaFoldDB" id="A0A2I1CWE1"/>
<keyword evidence="4" id="KW-1003">Cell membrane</keyword>
<keyword evidence="5 10" id="KW-0812">Transmembrane</keyword>
<feature type="transmembrane region" description="Helical" evidence="10">
    <location>
        <begin position="346"/>
        <end position="367"/>
    </location>
</feature>
<evidence type="ECO:0000256" key="7">
    <source>
        <dbReference type="ARBA" id="ARBA00023136"/>
    </source>
</evidence>
<dbReference type="FunFam" id="1.20.1250.20:FF:000196">
    <property type="entry name" value="MFS toxin efflux pump (AflT)"/>
    <property type="match status" value="1"/>
</dbReference>
<dbReference type="VEuPathDB" id="FungiDB:P168DRAFT_241024"/>
<evidence type="ECO:0000256" key="3">
    <source>
        <dbReference type="ARBA" id="ARBA00022448"/>
    </source>
</evidence>
<reference evidence="12" key="1">
    <citation type="submission" date="2016-12" db="EMBL/GenBank/DDBJ databases">
        <title>The genomes of Aspergillus section Nigri reveals drivers in fungal speciation.</title>
        <authorList>
            <consortium name="DOE Joint Genome Institute"/>
            <person name="Vesth T.C."/>
            <person name="Nybo J."/>
            <person name="Theobald S."/>
            <person name="Brandl J."/>
            <person name="Frisvad J.C."/>
            <person name="Nielsen K.F."/>
            <person name="Lyhne E.K."/>
            <person name="Kogle M.E."/>
            <person name="Kuo A."/>
            <person name="Riley R."/>
            <person name="Clum A."/>
            <person name="Nolan M."/>
            <person name="Lipzen A."/>
            <person name="Salamov A."/>
            <person name="Henrissat B."/>
            <person name="Wiebenga A."/>
            <person name="De vries R.P."/>
            <person name="Grigoriev I.V."/>
            <person name="Mortensen U.H."/>
            <person name="Andersen M.R."/>
            <person name="Baker S.E."/>
        </authorList>
    </citation>
    <scope>NUCLEOTIDE SEQUENCE</scope>
    <source>
        <strain evidence="12">IBT 28561</strain>
    </source>
</reference>
<dbReference type="InterPro" id="IPR020846">
    <property type="entry name" value="MFS_dom"/>
</dbReference>
<feature type="transmembrane region" description="Helical" evidence="10">
    <location>
        <begin position="548"/>
        <end position="566"/>
    </location>
</feature>
<dbReference type="RefSeq" id="XP_024690537.1">
    <property type="nucleotide sequence ID" value="XM_024833746.1"/>
</dbReference>
<comment type="subcellular location">
    <subcellularLocation>
        <location evidence="1">Cell membrane</location>
        <topology evidence="1">Multi-pass membrane protein</topology>
    </subcellularLocation>
</comment>
<evidence type="ECO:0000313" key="13">
    <source>
        <dbReference type="Proteomes" id="UP000234254"/>
    </source>
</evidence>
<protein>
    <submittedName>
        <fullName evidence="12">Efflux pump antibiotic resistance protein</fullName>
    </submittedName>
</protein>
<dbReference type="GeneID" id="36541270"/>
<evidence type="ECO:0000256" key="10">
    <source>
        <dbReference type="SAM" id="Phobius"/>
    </source>
</evidence>
<dbReference type="GO" id="GO:0022857">
    <property type="term" value="F:transmembrane transporter activity"/>
    <property type="evidence" value="ECO:0007669"/>
    <property type="project" value="InterPro"/>
</dbReference>
<name>A0A2I1CWE1_ASPC2</name>
<evidence type="ECO:0000256" key="4">
    <source>
        <dbReference type="ARBA" id="ARBA00022475"/>
    </source>
</evidence>
<dbReference type="FunFam" id="1.20.1250.20:FF:000489">
    <property type="entry name" value="MFS general substrate transporter"/>
    <property type="match status" value="1"/>
</dbReference>
<evidence type="ECO:0000256" key="8">
    <source>
        <dbReference type="ARBA" id="ARBA00023180"/>
    </source>
</evidence>
<keyword evidence="3" id="KW-0813">Transport</keyword>
<feature type="transmembrane region" description="Helical" evidence="10">
    <location>
        <begin position="387"/>
        <end position="406"/>
    </location>
</feature>
<keyword evidence="7 10" id="KW-0472">Membrane</keyword>
<evidence type="ECO:0000313" key="12">
    <source>
        <dbReference type="EMBL" id="PKY01943.1"/>
    </source>
</evidence>
<dbReference type="OrthoDB" id="10021397at2759"/>
<dbReference type="GO" id="GO:0005886">
    <property type="term" value="C:plasma membrane"/>
    <property type="evidence" value="ECO:0007669"/>
    <property type="project" value="UniProtKB-SubCell"/>
</dbReference>
<evidence type="ECO:0000256" key="5">
    <source>
        <dbReference type="ARBA" id="ARBA00022692"/>
    </source>
</evidence>
<feature type="transmembrane region" description="Helical" evidence="10">
    <location>
        <begin position="206"/>
        <end position="225"/>
    </location>
</feature>
<dbReference type="Proteomes" id="UP000234254">
    <property type="component" value="Unassembled WGS sequence"/>
</dbReference>
<feature type="transmembrane region" description="Helical" evidence="10">
    <location>
        <begin position="148"/>
        <end position="168"/>
    </location>
</feature>
<gene>
    <name evidence="12" type="ORF">P168DRAFT_241024</name>
</gene>
<evidence type="ECO:0000256" key="9">
    <source>
        <dbReference type="SAM" id="MobiDB-lite"/>
    </source>
</evidence>
<feature type="region of interest" description="Disordered" evidence="9">
    <location>
        <begin position="1"/>
        <end position="73"/>
    </location>
</feature>
<dbReference type="InterPro" id="IPR036259">
    <property type="entry name" value="MFS_trans_sf"/>
</dbReference>
<dbReference type="SUPFAM" id="SSF103473">
    <property type="entry name" value="MFS general substrate transporter"/>
    <property type="match status" value="1"/>
</dbReference>
<sequence>MADTLISSPHDRPKVELEQPSLVTHESTDRETTLTESPRQGSIKSASPAPENENKPAVPGSKEVTEEQEEEHPEYPSSWKLGLIITGLCLSIFCLALDNTIIATAIPKITDRFKSLEDVGWYGSAYLLTQCSLTLVFGKLYTFYSVKWVYLAALAIFEVGSLICAVAPNSVTLIVGRAIAGIGGAGLFSGAVLIVAQTMPLEKRPIYTALFGAMFGIASVAGPLMGGAFTDHVSWRWCFYINLPVGGATFLFIILFFKTPKSIKAKTTLKNTLSQLDLLGNLFFLPGVICVLLALQWGGTKYPWSNGRIIALFVLFGVLMMIFAGLQKYQGERATVPLRLIKNRNVWGAAFFSFALGSSFFSTVYYIPIWFQAIKDVSATKSGIMNIPMVLGVVICSLLAGALVTLLGYYTPFMMLSPVFMATGAGLLSTMTPETGHPAWIGYQAIYGMGVGLGLQQSVLVIQAVLPTSDTPTGTAMIMFAQNFGGSIFVSVAQNIFQNKLLTSLVTKVPDIDARLVVSAGATMLRKAVPPDAISTVVRLYSDAITEAFYIAVAMGALAIVGALPVQWISVKGRKLEGGVA</sequence>
<proteinExistence type="inferred from homology"/>
<feature type="transmembrane region" description="Helical" evidence="10">
    <location>
        <begin position="81"/>
        <end position="107"/>
    </location>
</feature>
<evidence type="ECO:0000256" key="2">
    <source>
        <dbReference type="ARBA" id="ARBA00007520"/>
    </source>
</evidence>
<accession>A0A2I1CWE1</accession>
<dbReference type="PROSITE" id="PS50850">
    <property type="entry name" value="MFS"/>
    <property type="match status" value="1"/>
</dbReference>
<feature type="transmembrane region" description="Helical" evidence="10">
    <location>
        <begin position="174"/>
        <end position="194"/>
    </location>
</feature>
<dbReference type="PANTHER" id="PTHR23501">
    <property type="entry name" value="MAJOR FACILITATOR SUPERFAMILY"/>
    <property type="match status" value="1"/>
</dbReference>
<evidence type="ECO:0000256" key="6">
    <source>
        <dbReference type="ARBA" id="ARBA00022989"/>
    </source>
</evidence>
<dbReference type="PRINTS" id="PR01036">
    <property type="entry name" value="TCRTETB"/>
</dbReference>
<keyword evidence="6 10" id="KW-1133">Transmembrane helix</keyword>
<feature type="domain" description="Major facilitator superfamily (MFS) profile" evidence="11">
    <location>
        <begin position="84"/>
        <end position="574"/>
    </location>
</feature>
<dbReference type="Gene3D" id="1.20.1720.10">
    <property type="entry name" value="Multidrug resistance protein D"/>
    <property type="match status" value="1"/>
</dbReference>
<evidence type="ECO:0000259" key="11">
    <source>
        <dbReference type="PROSITE" id="PS50850"/>
    </source>
</evidence>
<dbReference type="CDD" id="cd17502">
    <property type="entry name" value="MFS_Azr1_MDR_like"/>
    <property type="match status" value="1"/>
</dbReference>
<comment type="similarity">
    <text evidence="2">Belongs to the major facilitator superfamily. TCR/Tet family.</text>
</comment>
<keyword evidence="13" id="KW-1185">Reference proteome</keyword>
<dbReference type="PANTHER" id="PTHR23501:SF199">
    <property type="entry name" value="MFS EFFLUX TRANSPORTER INPD-RELATED"/>
    <property type="match status" value="1"/>
</dbReference>
<feature type="transmembrane region" description="Helical" evidence="10">
    <location>
        <begin position="237"/>
        <end position="257"/>
    </location>
</feature>